<dbReference type="EMBL" id="CAVMJV010000076">
    <property type="protein sequence ID" value="CAK5089200.1"/>
    <property type="molecule type" value="Genomic_DNA"/>
</dbReference>
<evidence type="ECO:0000313" key="1">
    <source>
        <dbReference type="EMBL" id="CAK5089200.1"/>
    </source>
</evidence>
<accession>A0ACB1AGN9</accession>
<gene>
    <name evidence="1" type="ORF">MENTE1834_LOCUS36901</name>
</gene>
<sequence>MAFFKCIYSTCFLVIASIRSILVWTPLLCFLPRILFVKPAFFICALIKPWSFSDFSFENFTDE</sequence>
<evidence type="ECO:0000313" key="2">
    <source>
        <dbReference type="Proteomes" id="UP001497535"/>
    </source>
</evidence>
<dbReference type="Proteomes" id="UP001497535">
    <property type="component" value="Unassembled WGS sequence"/>
</dbReference>
<organism evidence="1 2">
    <name type="scientific">Meloidogyne enterolobii</name>
    <name type="common">Root-knot nematode worm</name>
    <name type="synonym">Meloidogyne mayaguensis</name>
    <dbReference type="NCBI Taxonomy" id="390850"/>
    <lineage>
        <taxon>Eukaryota</taxon>
        <taxon>Metazoa</taxon>
        <taxon>Ecdysozoa</taxon>
        <taxon>Nematoda</taxon>
        <taxon>Chromadorea</taxon>
        <taxon>Rhabditida</taxon>
        <taxon>Tylenchina</taxon>
        <taxon>Tylenchomorpha</taxon>
        <taxon>Tylenchoidea</taxon>
        <taxon>Meloidogynidae</taxon>
        <taxon>Meloidogyninae</taxon>
        <taxon>Meloidogyne</taxon>
    </lineage>
</organism>
<proteinExistence type="predicted"/>
<protein>
    <submittedName>
        <fullName evidence="1">Uncharacterized protein</fullName>
    </submittedName>
</protein>
<keyword evidence="2" id="KW-1185">Reference proteome</keyword>
<reference evidence="1" key="1">
    <citation type="submission" date="2023-11" db="EMBL/GenBank/DDBJ databases">
        <authorList>
            <person name="Poullet M."/>
        </authorList>
    </citation>
    <scope>NUCLEOTIDE SEQUENCE</scope>
    <source>
        <strain evidence="1">E1834</strain>
    </source>
</reference>
<comment type="caution">
    <text evidence="1">The sequence shown here is derived from an EMBL/GenBank/DDBJ whole genome shotgun (WGS) entry which is preliminary data.</text>
</comment>
<name>A0ACB1AGN9_MELEN</name>